<evidence type="ECO:0000256" key="3">
    <source>
        <dbReference type="SAM" id="SignalP"/>
    </source>
</evidence>
<feature type="chain" id="PRO_5038364764" evidence="3">
    <location>
        <begin position="16"/>
        <end position="438"/>
    </location>
</feature>
<dbReference type="Pfam" id="PF01547">
    <property type="entry name" value="SBP_bac_1"/>
    <property type="match status" value="1"/>
</dbReference>
<keyword evidence="2" id="KW-0813">Transport</keyword>
<accession>A0A840IM50</accession>
<dbReference type="RefSeq" id="WP_183345411.1">
    <property type="nucleotide sequence ID" value="NZ_JACHNU010000009.1"/>
</dbReference>
<reference evidence="4 5" key="1">
    <citation type="submission" date="2020-08" db="EMBL/GenBank/DDBJ databases">
        <title>Genomic Encyclopedia of Archaeal and Bacterial Type Strains, Phase II (KMG-II): from individual species to whole genera.</title>
        <authorList>
            <person name="Goeker M."/>
        </authorList>
    </citation>
    <scope>NUCLEOTIDE SEQUENCE [LARGE SCALE GENOMIC DNA]</scope>
    <source>
        <strain evidence="4 5">DSM 23288</strain>
    </source>
</reference>
<dbReference type="InterPro" id="IPR050490">
    <property type="entry name" value="Bact_solute-bd_prot1"/>
</dbReference>
<keyword evidence="5" id="KW-1185">Reference proteome</keyword>
<protein>
    <submittedName>
        <fullName evidence="4">ABC-type glycerol-3-phosphate transport system substrate-binding protein</fullName>
    </submittedName>
</protein>
<dbReference type="SUPFAM" id="SSF53850">
    <property type="entry name" value="Periplasmic binding protein-like II"/>
    <property type="match status" value="1"/>
</dbReference>
<feature type="signal peptide" evidence="3">
    <location>
        <begin position="1"/>
        <end position="15"/>
    </location>
</feature>
<dbReference type="AlphaFoldDB" id="A0A840IM50"/>
<evidence type="ECO:0000313" key="5">
    <source>
        <dbReference type="Proteomes" id="UP000585272"/>
    </source>
</evidence>
<dbReference type="Gene3D" id="3.40.190.10">
    <property type="entry name" value="Periplasmic binding protein-like II"/>
    <property type="match status" value="2"/>
</dbReference>
<dbReference type="PANTHER" id="PTHR43649">
    <property type="entry name" value="ARABINOSE-BINDING PROTEIN-RELATED"/>
    <property type="match status" value="1"/>
</dbReference>
<dbReference type="EMBL" id="JACHNU010000009">
    <property type="protein sequence ID" value="MBB4664940.1"/>
    <property type="molecule type" value="Genomic_DNA"/>
</dbReference>
<organism evidence="4 5">
    <name type="scientific">Conexibacter arvalis</name>
    <dbReference type="NCBI Taxonomy" id="912552"/>
    <lineage>
        <taxon>Bacteria</taxon>
        <taxon>Bacillati</taxon>
        <taxon>Actinomycetota</taxon>
        <taxon>Thermoleophilia</taxon>
        <taxon>Solirubrobacterales</taxon>
        <taxon>Conexibacteraceae</taxon>
        <taxon>Conexibacter</taxon>
    </lineage>
</organism>
<sequence>MALAGALVLALGVVAAGCGDDDGGGTTTAGGGAAQTQATDVRGSVSVIGIWTGDEQRSFQAVIDAFNERYPDVTVRYTSAGDNLPTVVGTAVQGGNPPDIATIAQPGLIREFQRQGALRPIDYARDTIEQNYAPDFVELGTIDGSLYSFVYKGANKSTVWYNVEAFRNAGVDDPDDWAEFLRNARTLGASGVPAYSIAGADGWTLTDLFENIYLRQAGPDKYDQLSEHRIPWTDPSVREALRTMSEVLSDRANIVGGTQGALQTEFPASVEAVFQNPARGAQVIEGDFVPGVVAESTRLEPETGFNVYSFPEIGDSEDYVVGGGDSIATFRDTPAVRAFVEFLASTEGATAWAERGGFSSPNRTVSEDVYPDEITASVATAIAEARTFRFDMSDLAPAAFGGTPGQGEWKILQDFLANPSDINGTAEALEASAARAYR</sequence>
<evidence type="ECO:0000256" key="2">
    <source>
        <dbReference type="ARBA" id="ARBA00022448"/>
    </source>
</evidence>
<evidence type="ECO:0000256" key="1">
    <source>
        <dbReference type="ARBA" id="ARBA00008520"/>
    </source>
</evidence>
<comment type="similarity">
    <text evidence="1">Belongs to the bacterial solute-binding protein 1 family.</text>
</comment>
<dbReference type="PANTHER" id="PTHR43649:SF29">
    <property type="entry name" value="OSMOPROTECTIVE COMPOUNDS-BINDING PROTEIN GGTB"/>
    <property type="match status" value="1"/>
</dbReference>
<comment type="caution">
    <text evidence="4">The sequence shown here is derived from an EMBL/GenBank/DDBJ whole genome shotgun (WGS) entry which is preliminary data.</text>
</comment>
<keyword evidence="3" id="KW-0732">Signal</keyword>
<dbReference type="Proteomes" id="UP000585272">
    <property type="component" value="Unassembled WGS sequence"/>
</dbReference>
<name>A0A840IM50_9ACTN</name>
<evidence type="ECO:0000313" key="4">
    <source>
        <dbReference type="EMBL" id="MBB4664940.1"/>
    </source>
</evidence>
<proteinExistence type="inferred from homology"/>
<gene>
    <name evidence="4" type="ORF">BDZ31_004558</name>
</gene>
<dbReference type="InterPro" id="IPR006059">
    <property type="entry name" value="SBP"/>
</dbReference>